<evidence type="ECO:0000256" key="2">
    <source>
        <dbReference type="SAM" id="Phobius"/>
    </source>
</evidence>
<dbReference type="GO" id="GO:0051301">
    <property type="term" value="P:cell division"/>
    <property type="evidence" value="ECO:0007669"/>
    <property type="project" value="UniProtKB-KW"/>
</dbReference>
<protein>
    <submittedName>
        <fullName evidence="3">Cell division protein-like protein</fullName>
    </submittedName>
</protein>
<accession>D8JU04</accession>
<feature type="transmembrane region" description="Helical" evidence="2">
    <location>
        <begin position="339"/>
        <end position="364"/>
    </location>
</feature>
<feature type="region of interest" description="Disordered" evidence="1">
    <location>
        <begin position="1"/>
        <end position="59"/>
    </location>
</feature>
<evidence type="ECO:0000313" key="4">
    <source>
        <dbReference type="Proteomes" id="UP000002033"/>
    </source>
</evidence>
<dbReference type="InterPro" id="IPR004513">
    <property type="entry name" value="FtsX"/>
</dbReference>
<gene>
    <name evidence="3" type="ordered locus">Hden_2756</name>
</gene>
<dbReference type="Proteomes" id="UP000002033">
    <property type="component" value="Chromosome"/>
</dbReference>
<name>D8JU04_HYPDA</name>
<keyword evidence="2" id="KW-0472">Membrane</keyword>
<organism evidence="3 4">
    <name type="scientific">Hyphomicrobium denitrificans (strain ATCC 51888 / DSM 1869 / NCIMB 11706 / TK 0415)</name>
    <dbReference type="NCBI Taxonomy" id="582899"/>
    <lineage>
        <taxon>Bacteria</taxon>
        <taxon>Pseudomonadati</taxon>
        <taxon>Pseudomonadota</taxon>
        <taxon>Alphaproteobacteria</taxon>
        <taxon>Hyphomicrobiales</taxon>
        <taxon>Hyphomicrobiaceae</taxon>
        <taxon>Hyphomicrobium</taxon>
    </lineage>
</organism>
<keyword evidence="2" id="KW-1133">Transmembrane helix</keyword>
<evidence type="ECO:0000313" key="3">
    <source>
        <dbReference type="EMBL" id="ADJ24552.1"/>
    </source>
</evidence>
<dbReference type="STRING" id="582899.Hden_2756"/>
<dbReference type="GO" id="GO:0016020">
    <property type="term" value="C:membrane"/>
    <property type="evidence" value="ECO:0007669"/>
    <property type="project" value="InterPro"/>
</dbReference>
<dbReference type="AlphaFoldDB" id="D8JU04"/>
<reference evidence="4" key="1">
    <citation type="journal article" date="2011" name="J. Bacteriol.">
        <title>Genome sequences of eight morphologically diverse alphaproteobacteria.</title>
        <authorList>
            <consortium name="US DOE Joint Genome Institute"/>
            <person name="Brown P.J."/>
            <person name="Kysela D.T."/>
            <person name="Buechlein A."/>
            <person name="Hemmerich C."/>
            <person name="Brun Y.V."/>
        </authorList>
    </citation>
    <scope>NUCLEOTIDE SEQUENCE [LARGE SCALE GENOMIC DNA]</scope>
    <source>
        <strain evidence="4">ATCC 51888 / DSM 1869 / NCIB 11706 / TK 0415</strain>
    </source>
</reference>
<evidence type="ECO:0000256" key="1">
    <source>
        <dbReference type="SAM" id="MobiDB-lite"/>
    </source>
</evidence>
<proteinExistence type="predicted"/>
<dbReference type="OrthoDB" id="9814843at2"/>
<dbReference type="EMBL" id="CP002083">
    <property type="protein sequence ID" value="ADJ24552.1"/>
    <property type="molecule type" value="Genomic_DNA"/>
</dbReference>
<feature type="transmembrane region" description="Helical" evidence="2">
    <location>
        <begin position="234"/>
        <end position="256"/>
    </location>
</feature>
<feature type="transmembrane region" description="Helical" evidence="2">
    <location>
        <begin position="292"/>
        <end position="314"/>
    </location>
</feature>
<dbReference type="RefSeq" id="WP_013216711.1">
    <property type="nucleotide sequence ID" value="NC_014313.1"/>
</dbReference>
<dbReference type="eggNOG" id="COG2177">
    <property type="taxonomic scope" value="Bacteria"/>
</dbReference>
<dbReference type="GO" id="GO:0032153">
    <property type="term" value="C:cell division site"/>
    <property type="evidence" value="ECO:0007669"/>
    <property type="project" value="TreeGrafter"/>
</dbReference>
<sequence>MSGSSSRFPGRAEPAMPMPGSYDPYDEPTTMVPSTEPPLYARQGPAGPNVPPAPEPAGDLYVPTRGSDRGRKMKVMAPVVPPGSVTGRSLTLVIAIMCFLACLTAGAVWMIKESSDAWLNDIASEVTVQVTPQENGDTDKAVADVVSYLQKQRGIANVRALDLADSADLLQPWLGSGDALKSLPVPRLIAVEVDRNQPPDLAEVGQALTRDFKGVSLDDHRRWQQQIRAVTRSLALGGLAILALVAAATTAIIVSATRSAMASNREIVEVLHFVGATDKFISREFEKHFLRLGIKAGIVGATCAMIVFMCMPWLTELLGGGPVGAVEMQRLVGTGSLDALGYLILGFVVIIIAGLCTGTSRVGVHRILNGKH</sequence>
<keyword evidence="3" id="KW-0132">Cell division</keyword>
<keyword evidence="2" id="KW-0812">Transmembrane</keyword>
<dbReference type="KEGG" id="hdn:Hden_2756"/>
<feature type="transmembrane region" description="Helical" evidence="2">
    <location>
        <begin position="90"/>
        <end position="111"/>
    </location>
</feature>
<dbReference type="PANTHER" id="PTHR47755">
    <property type="entry name" value="CELL DIVISION PROTEIN FTSX"/>
    <property type="match status" value="1"/>
</dbReference>
<dbReference type="PANTHER" id="PTHR47755:SF1">
    <property type="entry name" value="CELL DIVISION PROTEIN FTSX"/>
    <property type="match status" value="1"/>
</dbReference>
<keyword evidence="4" id="KW-1185">Reference proteome</keyword>
<keyword evidence="3" id="KW-0131">Cell cycle</keyword>
<dbReference type="HOGENOM" id="CLU_067538_0_0_5"/>